<dbReference type="EMBL" id="CYKH01001107">
    <property type="protein sequence ID" value="CUI14403.1"/>
    <property type="molecule type" value="Genomic_DNA"/>
</dbReference>
<proteinExistence type="predicted"/>
<name>A0A0S4KFH8_BODSA</name>
<accession>A0A0S4KFH8</accession>
<dbReference type="Gene3D" id="1.20.1270.60">
    <property type="entry name" value="Arfaptin homology (AH) domain/BAR domain"/>
    <property type="match status" value="1"/>
</dbReference>
<organism evidence="1 2">
    <name type="scientific">Bodo saltans</name>
    <name type="common">Flagellated protozoan</name>
    <dbReference type="NCBI Taxonomy" id="75058"/>
    <lineage>
        <taxon>Eukaryota</taxon>
        <taxon>Discoba</taxon>
        <taxon>Euglenozoa</taxon>
        <taxon>Kinetoplastea</taxon>
        <taxon>Metakinetoplastina</taxon>
        <taxon>Eubodonida</taxon>
        <taxon>Bodonidae</taxon>
        <taxon>Bodo</taxon>
    </lineage>
</organism>
<protein>
    <submittedName>
        <fullName evidence="1">Uncharacterized protein</fullName>
    </submittedName>
</protein>
<reference evidence="2" key="1">
    <citation type="submission" date="2015-09" db="EMBL/GenBank/DDBJ databases">
        <authorList>
            <consortium name="Pathogen Informatics"/>
        </authorList>
    </citation>
    <scope>NUCLEOTIDE SEQUENCE [LARGE SCALE GENOMIC DNA]</scope>
    <source>
        <strain evidence="2">Lake Konstanz</strain>
    </source>
</reference>
<dbReference type="SUPFAM" id="SSF103657">
    <property type="entry name" value="BAR/IMD domain-like"/>
    <property type="match status" value="1"/>
</dbReference>
<evidence type="ECO:0000313" key="1">
    <source>
        <dbReference type="EMBL" id="CUI14403.1"/>
    </source>
</evidence>
<evidence type="ECO:0000313" key="2">
    <source>
        <dbReference type="Proteomes" id="UP000051952"/>
    </source>
</evidence>
<sequence length="286" mass="31921">MSWEVVKGFCRRRTQQIRENFQGAHKTEDHEFDAMLSRAESVVGAAERMTLRLSAVHTDLLDFIKQYDLLHNDLASPSISELDLQGIDKKIELATQDYKIKFAPLEASISKCLEELRRYQSEAHQMEFVVDDRKTKMLEYDFFKNKLVSLRANPPTDTTRIPRNESREAEWQRAFEESSGQARKLFQHLIKNGGELIASGASILAVDVSKFFGEVSKTQRVLFLGSRLADEASSAMSSVQQTAAATIQQATSSAAAAVSVAAITVQAAGTGGSRRYFSSDDPFRTN</sequence>
<dbReference type="VEuPathDB" id="TriTrypDB:BSAL_88040"/>
<gene>
    <name evidence="1" type="ORF">BSAL_88040</name>
</gene>
<keyword evidence="2" id="KW-1185">Reference proteome</keyword>
<dbReference type="AlphaFoldDB" id="A0A0S4KFH8"/>
<dbReference type="InterPro" id="IPR027267">
    <property type="entry name" value="AH/BAR_dom_sf"/>
</dbReference>
<dbReference type="Proteomes" id="UP000051952">
    <property type="component" value="Unassembled WGS sequence"/>
</dbReference>